<accession>A0ACC7NTP4</accession>
<keyword evidence="2" id="KW-1185">Reference proteome</keyword>
<dbReference type="EMBL" id="JBJURJ010000001">
    <property type="protein sequence ID" value="MFM9326714.1"/>
    <property type="molecule type" value="Genomic_DNA"/>
</dbReference>
<reference evidence="1" key="1">
    <citation type="submission" date="2024-12" db="EMBL/GenBank/DDBJ databases">
        <authorList>
            <person name="Wu N."/>
        </authorList>
    </citation>
    <scope>NUCLEOTIDE SEQUENCE</scope>
    <source>
        <strain evidence="1">P15</strain>
    </source>
</reference>
<sequence length="516" mass="57305">MLRKASAFLIISLFGLFSTASVRGVTYEIVIYGGGPQAVSAALTAVSSSPRADVLMIVPERQLGSTMTAGRQNLFDLNYHKPSSLPPGLPSDYTGSQGGSLYRFVKALGAVFAPSEMESYFARETQASGRIRILYETDITQADLQESSTSLKELHFRKIRKDPQDGRYRFSGTAASVQAKVFIDASETGRLLRLTGAGYTTGREDTGKDQLQMVATLMYKVKGVDAYAAIAPNKTANGVAYSTRGSFQFWGGREVYTIPEILAYDKNSPYFRLKAYNAGEDGYSHVGADTSKTPFWMNHMIIYKVDGRKMWRDRELDNGLYPDSPELDPEEARELALQELKKPEYWEMIRKLPGFANVEPVLENGEPAAGEILYLRETIHALNKPGAGKAHALTEADVMKGGQDFYDRRIGVGFYNFDSNTYQKQEALTNPLHEPWYVPYEVLQTPYVDNLLLPGYAANIDSYSWSAMRVYPNLIMLGDAAGTSAALAADGRMELAKPDMDLLQKELLRHQAILEK</sequence>
<proteinExistence type="predicted"/>
<organism evidence="1 2">
    <name type="scientific">Paenibacillus mesotrionivorans</name>
    <dbReference type="NCBI Taxonomy" id="3160968"/>
    <lineage>
        <taxon>Bacteria</taxon>
        <taxon>Bacillati</taxon>
        <taxon>Bacillota</taxon>
        <taxon>Bacilli</taxon>
        <taxon>Bacillales</taxon>
        <taxon>Paenibacillaceae</taxon>
        <taxon>Paenibacillus</taxon>
    </lineage>
</organism>
<gene>
    <name evidence="1" type="ORF">ACI1P1_00245</name>
</gene>
<name>A0ACC7NTP4_9BACL</name>
<evidence type="ECO:0000313" key="2">
    <source>
        <dbReference type="Proteomes" id="UP001631969"/>
    </source>
</evidence>
<dbReference type="Proteomes" id="UP001631969">
    <property type="component" value="Unassembled WGS sequence"/>
</dbReference>
<comment type="caution">
    <text evidence="1">The sequence shown here is derived from an EMBL/GenBank/DDBJ whole genome shotgun (WGS) entry which is preliminary data.</text>
</comment>
<evidence type="ECO:0000313" key="1">
    <source>
        <dbReference type="EMBL" id="MFM9326714.1"/>
    </source>
</evidence>
<protein>
    <submittedName>
        <fullName evidence="1">FAD-dependent oxidoreductase</fullName>
    </submittedName>
</protein>